<dbReference type="FunFam" id="3.40.50.12780:FF:000012">
    <property type="entry name" value="Non-ribosomal peptide synthetase"/>
    <property type="match status" value="1"/>
</dbReference>
<dbReference type="GO" id="GO:0044550">
    <property type="term" value="P:secondary metabolite biosynthetic process"/>
    <property type="evidence" value="ECO:0007669"/>
    <property type="project" value="UniProtKB-ARBA"/>
</dbReference>
<dbReference type="Pfam" id="PF07993">
    <property type="entry name" value="NAD_binding_4"/>
    <property type="match status" value="1"/>
</dbReference>
<dbReference type="InterPro" id="IPR025110">
    <property type="entry name" value="AMP-bd_C"/>
</dbReference>
<comment type="similarity">
    <text evidence="2">Belongs to the ATP-dependent AMP-binding enzyme family.</text>
</comment>
<proteinExistence type="inferred from homology"/>
<evidence type="ECO:0000256" key="5">
    <source>
        <dbReference type="ARBA" id="ARBA00022598"/>
    </source>
</evidence>
<evidence type="ECO:0000259" key="6">
    <source>
        <dbReference type="PROSITE" id="PS50075"/>
    </source>
</evidence>
<evidence type="ECO:0000256" key="4">
    <source>
        <dbReference type="ARBA" id="ARBA00022553"/>
    </source>
</evidence>
<organism evidence="7 8">
    <name type="scientific">Desulfosporosinus lacus DSM 15449</name>
    <dbReference type="NCBI Taxonomy" id="1121420"/>
    <lineage>
        <taxon>Bacteria</taxon>
        <taxon>Bacillati</taxon>
        <taxon>Bacillota</taxon>
        <taxon>Clostridia</taxon>
        <taxon>Eubacteriales</taxon>
        <taxon>Desulfitobacteriaceae</taxon>
        <taxon>Desulfosporosinus</taxon>
    </lineage>
</organism>
<dbReference type="InterPro" id="IPR006162">
    <property type="entry name" value="Ppantetheine_attach_site"/>
</dbReference>
<keyword evidence="4" id="KW-0597">Phosphoprotein</keyword>
<dbReference type="PIRSF" id="PIRSF001617">
    <property type="entry name" value="Alpha-AR"/>
    <property type="match status" value="1"/>
</dbReference>
<dbReference type="InterPro" id="IPR045851">
    <property type="entry name" value="AMP-bd_C_sf"/>
</dbReference>
<dbReference type="CDD" id="cd05930">
    <property type="entry name" value="A_NRPS"/>
    <property type="match status" value="1"/>
</dbReference>
<dbReference type="InterPro" id="IPR013120">
    <property type="entry name" value="FAR_NAD-bd"/>
</dbReference>
<sequence length="1440" mass="165612">MNNPILYPLTFPQQSIWDIETFYGNTSHANLAVGVIIREDINMDVLEKAVNLIIQMHEAIRLRFIMVEGEPRQFISEFREYQIERLNFSHSNGLKEFEYWKDHQTRVPFKLLDIDLFYIACVRLRNSKVALYFKFHHLISDAWSLTMIIKEVLNVYSHLINYKTFKIEQKPSYLSYILEEISYSDSPKYMERKVFWQQLFETIPEPTLLNVKNRGKRNSQAKRKTMMLSRDLCEDVKVFSLKHNVSGFIFFFAIFSLCISKVTSKRDLVIGTPVLNRANYQQRNTAGMFISNIPFPITLDREWDFLTFLDHTAKVWKRLLKNQRYPYKEILKDIRAKYGFSGTLNDIAFSYQVSKLDVENMDLETFWSFNGHEINTLSLSISDWKDDGMLRLDYDYSVEALSDEEVEEIHRYLINLLKDAISEPSKTLSQISLLTTQDKYKLVHELNLTKLDYPKGKLVHQLFEEQVMKTPEHIALIVNDNRLTYRELNERANQLARTLRQKGVTPNSVVGLMLNRSPELMIGILSVLKAGGTYLPIDPQYPVARIEGLLHNSQTHMLLTNPASIEEREVVGKLEKAVALEQIDLNDSSLYSGLASDLDNVNRPNDLAYVIYTSGSTGAPKGVMIEHRSVNNLIHALWKFFYFSEKKAIVSLTTVAFDIFVMETLVPLSYGICVVMANEAEQKIPNLLFDLVKKNNIEMLQATPSKIQSLLKDPQCSAGFTPLMDIFVGGEPLSEVVLNNLQKVAPAARIYNMYGPTETTVWCMYKEVTQDEHVTIGRPIANTQIYILNSTRELVPMGVTGELYVGGEGLARGYLYRPDLTQERFIPDPFHEGKIMYRTGDLGRWTAEGEIEYLGRNDDQVKVRGFRIELGEIEKCLIKHEQVQEAVVITREDGNKKNYLCAYLVGNKVCSTLELRGYLGQRLPEYMIPAKFVWLDAIPLTPNSKVDKKSLPDPISRAELEDTILIPPRNPVEEELVRLWSKVLGVGEVGIDDNFFLLGGDSLAIIEILTEIWFRKWDLNAQDFYDYPTIRQLSDKVRGEIEESRIIKLEEEFPQPDADYDQPLQSLMPVLMENVLLTGATGFLGMHLLWELLNNTSSTIYCLARGSETERRFRRLFNRYFSVSAKCDYTRIKIIKGDISQKLLGLTSEDYTELGKNVSTVVHAAGLVKHYGDYSDFEKVNVQGTQEVIDFCLTFGTPLNHVSTLSIAGNQLTGEFENGCFSETKLYIGQNYRDNLYIRSKFEAEVNIFKATSLGLQAAIFRVGVLTGRYSDGQFQENIHENAFYQKLKSILEIRAIPSDKLHQELEFTPVDSCAQGIINSIKTNTRAGRVFHMFNHKKIEMTKLIDILHTQDIRIKPLDMKSFYELIEYYVESLPSLSGFVLDLTEERDIDPERKVEIESNVTQAYLNETGFEWPDITEDYLKKILDYMIQVGFLQQII</sequence>
<dbReference type="SMART" id="SM00823">
    <property type="entry name" value="PKS_PP"/>
    <property type="match status" value="1"/>
</dbReference>
<dbReference type="Gene3D" id="3.30.300.30">
    <property type="match status" value="1"/>
</dbReference>
<dbReference type="Gene3D" id="3.40.50.980">
    <property type="match status" value="2"/>
</dbReference>
<dbReference type="Gene3D" id="3.30.559.30">
    <property type="entry name" value="Nonribosomal peptide synthetase, condensation domain"/>
    <property type="match status" value="1"/>
</dbReference>
<dbReference type="SUPFAM" id="SSF56801">
    <property type="entry name" value="Acetyl-CoA synthetase-like"/>
    <property type="match status" value="1"/>
</dbReference>
<keyword evidence="8" id="KW-1185">Reference proteome</keyword>
<name>A0A1M5RSL0_9FIRM</name>
<evidence type="ECO:0000256" key="1">
    <source>
        <dbReference type="ARBA" id="ARBA00001957"/>
    </source>
</evidence>
<evidence type="ECO:0000313" key="7">
    <source>
        <dbReference type="EMBL" id="SHH29078.1"/>
    </source>
</evidence>
<gene>
    <name evidence="7" type="ORF">SAMN02746098_00642</name>
</gene>
<keyword evidence="3" id="KW-0596">Phosphopantetheine</keyword>
<dbReference type="GO" id="GO:0008610">
    <property type="term" value="P:lipid biosynthetic process"/>
    <property type="evidence" value="ECO:0007669"/>
    <property type="project" value="UniProtKB-ARBA"/>
</dbReference>
<dbReference type="PROSITE" id="PS00455">
    <property type="entry name" value="AMP_BINDING"/>
    <property type="match status" value="1"/>
</dbReference>
<dbReference type="PRINTS" id="PR00154">
    <property type="entry name" value="AMPBINDING"/>
</dbReference>
<evidence type="ECO:0000256" key="2">
    <source>
        <dbReference type="ARBA" id="ARBA00006432"/>
    </source>
</evidence>
<dbReference type="Gene3D" id="3.40.50.720">
    <property type="entry name" value="NAD(P)-binding Rossmann-like Domain"/>
    <property type="match status" value="1"/>
</dbReference>
<dbReference type="FunFam" id="3.40.50.980:FF:000001">
    <property type="entry name" value="Non-ribosomal peptide synthetase"/>
    <property type="match status" value="1"/>
</dbReference>
<dbReference type="FunFam" id="3.30.300.30:FF:000010">
    <property type="entry name" value="Enterobactin synthetase component F"/>
    <property type="match status" value="1"/>
</dbReference>
<dbReference type="GO" id="GO:0031177">
    <property type="term" value="F:phosphopantetheine binding"/>
    <property type="evidence" value="ECO:0007669"/>
    <property type="project" value="InterPro"/>
</dbReference>
<dbReference type="InterPro" id="IPR000873">
    <property type="entry name" value="AMP-dep_synth/lig_dom"/>
</dbReference>
<dbReference type="InterPro" id="IPR020459">
    <property type="entry name" value="AMP-binding"/>
</dbReference>
<feature type="domain" description="Carrier" evidence="6">
    <location>
        <begin position="967"/>
        <end position="1041"/>
    </location>
</feature>
<keyword evidence="5" id="KW-0436">Ligase</keyword>
<dbReference type="SUPFAM" id="SSF47336">
    <property type="entry name" value="ACP-like"/>
    <property type="match status" value="1"/>
</dbReference>
<dbReference type="PANTHER" id="PTHR44845:SF6">
    <property type="entry name" value="BETA-ALANINE-ACTIVATING ENZYME"/>
    <property type="match status" value="1"/>
</dbReference>
<dbReference type="STRING" id="1121420.SAMN02746098_00642"/>
<reference evidence="8" key="1">
    <citation type="submission" date="2016-11" db="EMBL/GenBank/DDBJ databases">
        <authorList>
            <person name="Varghese N."/>
            <person name="Submissions S."/>
        </authorList>
    </citation>
    <scope>NUCLEOTIDE SEQUENCE [LARGE SCALE GENOMIC DNA]</scope>
    <source>
        <strain evidence="8">DSM 15449</strain>
    </source>
</reference>
<dbReference type="PROSITE" id="PS00012">
    <property type="entry name" value="PHOSPHOPANTETHEINE"/>
    <property type="match status" value="1"/>
</dbReference>
<dbReference type="InterPro" id="IPR036291">
    <property type="entry name" value="NAD(P)-bd_dom_sf"/>
</dbReference>
<dbReference type="Pfam" id="PF00668">
    <property type="entry name" value="Condensation"/>
    <property type="match status" value="1"/>
</dbReference>
<dbReference type="InterPro" id="IPR023213">
    <property type="entry name" value="CAT-like_dom_sf"/>
</dbReference>
<dbReference type="InterPro" id="IPR001242">
    <property type="entry name" value="Condensation_dom"/>
</dbReference>
<dbReference type="Pfam" id="PF00501">
    <property type="entry name" value="AMP-binding"/>
    <property type="match status" value="1"/>
</dbReference>
<dbReference type="Gene3D" id="3.30.559.10">
    <property type="entry name" value="Chloramphenicol acetyltransferase-like domain"/>
    <property type="match status" value="1"/>
</dbReference>
<dbReference type="Pfam" id="PF00550">
    <property type="entry name" value="PP-binding"/>
    <property type="match status" value="1"/>
</dbReference>
<dbReference type="GO" id="GO:0043041">
    <property type="term" value="P:amino acid activation for nonribosomal peptide biosynthetic process"/>
    <property type="evidence" value="ECO:0007669"/>
    <property type="project" value="UniProtKB-ARBA"/>
</dbReference>
<dbReference type="SUPFAM" id="SSF52777">
    <property type="entry name" value="CoA-dependent acyltransferases"/>
    <property type="match status" value="2"/>
</dbReference>
<comment type="cofactor">
    <cofactor evidence="1">
        <name>pantetheine 4'-phosphate</name>
        <dbReference type="ChEBI" id="CHEBI:47942"/>
    </cofactor>
</comment>
<dbReference type="InterPro" id="IPR020845">
    <property type="entry name" value="AMP-binding_CS"/>
</dbReference>
<dbReference type="SUPFAM" id="SSF51735">
    <property type="entry name" value="NAD(P)-binding Rossmann-fold domains"/>
    <property type="match status" value="1"/>
</dbReference>
<evidence type="ECO:0000313" key="8">
    <source>
        <dbReference type="Proteomes" id="UP000183954"/>
    </source>
</evidence>
<dbReference type="Proteomes" id="UP000183954">
    <property type="component" value="Unassembled WGS sequence"/>
</dbReference>
<dbReference type="EMBL" id="FQXJ01000003">
    <property type="protein sequence ID" value="SHH29078.1"/>
    <property type="molecule type" value="Genomic_DNA"/>
</dbReference>
<dbReference type="PANTHER" id="PTHR44845">
    <property type="entry name" value="CARRIER DOMAIN-CONTAINING PROTEIN"/>
    <property type="match status" value="1"/>
</dbReference>
<dbReference type="OrthoDB" id="9778383at2"/>
<dbReference type="NCBIfam" id="TIGR01733">
    <property type="entry name" value="AA-adenyl-dom"/>
    <property type="match status" value="1"/>
</dbReference>
<dbReference type="RefSeq" id="WP_073027806.1">
    <property type="nucleotide sequence ID" value="NZ_FQXJ01000003.1"/>
</dbReference>
<accession>A0A1M5RSL0</accession>
<dbReference type="Gene3D" id="1.10.1200.10">
    <property type="entry name" value="ACP-like"/>
    <property type="match status" value="1"/>
</dbReference>
<dbReference type="GO" id="GO:0016874">
    <property type="term" value="F:ligase activity"/>
    <property type="evidence" value="ECO:0007669"/>
    <property type="project" value="UniProtKB-KW"/>
</dbReference>
<dbReference type="Pfam" id="PF13193">
    <property type="entry name" value="AMP-binding_C"/>
    <property type="match status" value="1"/>
</dbReference>
<dbReference type="FunFam" id="2.30.38.10:FF:000001">
    <property type="entry name" value="Non-ribosomal peptide synthetase PvdI"/>
    <property type="match status" value="1"/>
</dbReference>
<protein>
    <submittedName>
        <fullName evidence="7">Amino acid adenylation domain-containing protein/thioester reductase domain-containing protein</fullName>
    </submittedName>
</protein>
<dbReference type="InterPro" id="IPR010071">
    <property type="entry name" value="AA_adenyl_dom"/>
</dbReference>
<dbReference type="InterPro" id="IPR009081">
    <property type="entry name" value="PP-bd_ACP"/>
</dbReference>
<dbReference type="Gene3D" id="2.30.38.10">
    <property type="entry name" value="Luciferase, Domain 3"/>
    <property type="match status" value="1"/>
</dbReference>
<dbReference type="PROSITE" id="PS50075">
    <property type="entry name" value="CARRIER"/>
    <property type="match status" value="1"/>
</dbReference>
<dbReference type="InterPro" id="IPR036736">
    <property type="entry name" value="ACP-like_sf"/>
</dbReference>
<evidence type="ECO:0000256" key="3">
    <source>
        <dbReference type="ARBA" id="ARBA00022450"/>
    </source>
</evidence>
<dbReference type="InterPro" id="IPR020806">
    <property type="entry name" value="PKS_PP-bd"/>
</dbReference>